<reference evidence="12 13" key="1">
    <citation type="submission" date="2016-11" db="EMBL/GenBank/DDBJ databases">
        <title>Tenacibaculum sp. LPB0136, isolated from marine environment.</title>
        <authorList>
            <person name="Kim E."/>
            <person name="Yi H."/>
        </authorList>
    </citation>
    <scope>NUCLEOTIDE SEQUENCE [LARGE SCALE GENOMIC DNA]</scope>
    <source>
        <strain evidence="12 13">LPB0136</strain>
    </source>
</reference>
<dbReference type="OrthoDB" id="9808002at2"/>
<dbReference type="GO" id="GO:0046872">
    <property type="term" value="F:metal ion binding"/>
    <property type="evidence" value="ECO:0007669"/>
    <property type="project" value="UniProtKB-KW"/>
</dbReference>
<dbReference type="PANTHER" id="PTHR11601:SF34">
    <property type="entry name" value="CYSTEINE DESULFURASE"/>
    <property type="match status" value="1"/>
</dbReference>
<evidence type="ECO:0000256" key="1">
    <source>
        <dbReference type="ARBA" id="ARBA00001933"/>
    </source>
</evidence>
<dbReference type="RefSeq" id="WP_072554539.1">
    <property type="nucleotide sequence ID" value="NZ_CP018155.1"/>
</dbReference>
<dbReference type="Gene3D" id="3.90.1150.10">
    <property type="entry name" value="Aspartate Aminotransferase, domain 1"/>
    <property type="match status" value="1"/>
</dbReference>
<keyword evidence="13" id="KW-1185">Reference proteome</keyword>
<dbReference type="EC" id="2.8.1.7" evidence="3"/>
<dbReference type="InterPro" id="IPR020578">
    <property type="entry name" value="Aminotrans_V_PyrdxlP_BS"/>
</dbReference>
<evidence type="ECO:0000256" key="10">
    <source>
        <dbReference type="RuleBase" id="RU004504"/>
    </source>
</evidence>
<evidence type="ECO:0000256" key="7">
    <source>
        <dbReference type="ARBA" id="ARBA00023004"/>
    </source>
</evidence>
<keyword evidence="8" id="KW-0411">Iron-sulfur</keyword>
<protein>
    <recommendedName>
        <fullName evidence="3">cysteine desulfurase</fullName>
        <ecNumber evidence="3">2.8.1.7</ecNumber>
    </recommendedName>
</protein>
<evidence type="ECO:0000256" key="2">
    <source>
        <dbReference type="ARBA" id="ARBA00006490"/>
    </source>
</evidence>
<dbReference type="KEGG" id="ten:LPB136_02015"/>
<dbReference type="SUPFAM" id="SSF53383">
    <property type="entry name" value="PLP-dependent transferases"/>
    <property type="match status" value="1"/>
</dbReference>
<comment type="cofactor">
    <cofactor evidence="1 10">
        <name>pyridoxal 5'-phosphate</name>
        <dbReference type="ChEBI" id="CHEBI:597326"/>
    </cofactor>
</comment>
<dbReference type="STRING" id="1850252.LPB136_02015"/>
<dbReference type="PANTHER" id="PTHR11601">
    <property type="entry name" value="CYSTEINE DESULFURYLASE FAMILY MEMBER"/>
    <property type="match status" value="1"/>
</dbReference>
<evidence type="ECO:0000256" key="4">
    <source>
        <dbReference type="ARBA" id="ARBA00022679"/>
    </source>
</evidence>
<keyword evidence="6" id="KW-0663">Pyridoxal phosphate</keyword>
<dbReference type="PIRSF" id="PIRSF005572">
    <property type="entry name" value="NifS"/>
    <property type="match status" value="1"/>
</dbReference>
<dbReference type="InterPro" id="IPR016454">
    <property type="entry name" value="Cysteine_dSase"/>
</dbReference>
<evidence type="ECO:0000256" key="6">
    <source>
        <dbReference type="ARBA" id="ARBA00022898"/>
    </source>
</evidence>
<evidence type="ECO:0000313" key="13">
    <source>
        <dbReference type="Proteomes" id="UP000181898"/>
    </source>
</evidence>
<dbReference type="InterPro" id="IPR015421">
    <property type="entry name" value="PyrdxlP-dep_Trfase_major"/>
</dbReference>
<gene>
    <name evidence="12" type="ORF">LPB136_02015</name>
</gene>
<keyword evidence="4" id="KW-0808">Transferase</keyword>
<comment type="catalytic activity">
    <reaction evidence="9">
        <text>(sulfur carrier)-H + L-cysteine = (sulfur carrier)-SH + L-alanine</text>
        <dbReference type="Rhea" id="RHEA:43892"/>
        <dbReference type="Rhea" id="RHEA-COMP:14737"/>
        <dbReference type="Rhea" id="RHEA-COMP:14739"/>
        <dbReference type="ChEBI" id="CHEBI:29917"/>
        <dbReference type="ChEBI" id="CHEBI:35235"/>
        <dbReference type="ChEBI" id="CHEBI:57972"/>
        <dbReference type="ChEBI" id="CHEBI:64428"/>
        <dbReference type="EC" id="2.8.1.7"/>
    </reaction>
</comment>
<dbReference type="Pfam" id="PF00266">
    <property type="entry name" value="Aminotran_5"/>
    <property type="match status" value="1"/>
</dbReference>
<dbReference type="PROSITE" id="PS00595">
    <property type="entry name" value="AA_TRANSFER_CLASS_5"/>
    <property type="match status" value="1"/>
</dbReference>
<dbReference type="InterPro" id="IPR015424">
    <property type="entry name" value="PyrdxlP-dep_Trfase"/>
</dbReference>
<feature type="domain" description="Aminotransferase class V" evidence="11">
    <location>
        <begin position="4"/>
        <end position="367"/>
    </location>
</feature>
<dbReference type="GO" id="GO:0051536">
    <property type="term" value="F:iron-sulfur cluster binding"/>
    <property type="evidence" value="ECO:0007669"/>
    <property type="project" value="UniProtKB-KW"/>
</dbReference>
<dbReference type="Proteomes" id="UP000181898">
    <property type="component" value="Chromosome"/>
</dbReference>
<name>A0A1L3JGF7_9FLAO</name>
<dbReference type="InterPro" id="IPR015422">
    <property type="entry name" value="PyrdxlP-dep_Trfase_small"/>
</dbReference>
<evidence type="ECO:0000256" key="3">
    <source>
        <dbReference type="ARBA" id="ARBA00012239"/>
    </source>
</evidence>
<evidence type="ECO:0000259" key="11">
    <source>
        <dbReference type="Pfam" id="PF00266"/>
    </source>
</evidence>
<comment type="similarity">
    <text evidence="2">Belongs to the class-V pyridoxal-phosphate-dependent aminotransferase family. NifS/IscS subfamily.</text>
</comment>
<evidence type="ECO:0000256" key="9">
    <source>
        <dbReference type="ARBA" id="ARBA00050776"/>
    </source>
</evidence>
<proteinExistence type="inferred from homology"/>
<dbReference type="InterPro" id="IPR000192">
    <property type="entry name" value="Aminotrans_V_dom"/>
</dbReference>
<accession>A0A1L3JGF7</accession>
<dbReference type="EMBL" id="CP018155">
    <property type="protein sequence ID" value="APG64215.1"/>
    <property type="molecule type" value="Genomic_DNA"/>
</dbReference>
<organism evidence="12 13">
    <name type="scientific">Tenacibaculum todarodis</name>
    <dbReference type="NCBI Taxonomy" id="1850252"/>
    <lineage>
        <taxon>Bacteria</taxon>
        <taxon>Pseudomonadati</taxon>
        <taxon>Bacteroidota</taxon>
        <taxon>Flavobacteriia</taxon>
        <taxon>Flavobacteriales</taxon>
        <taxon>Flavobacteriaceae</taxon>
        <taxon>Tenacibaculum</taxon>
    </lineage>
</organism>
<evidence type="ECO:0000313" key="12">
    <source>
        <dbReference type="EMBL" id="APG64215.1"/>
    </source>
</evidence>
<dbReference type="Gene3D" id="1.10.260.50">
    <property type="match status" value="1"/>
</dbReference>
<dbReference type="Gene3D" id="3.40.640.10">
    <property type="entry name" value="Type I PLP-dependent aspartate aminotransferase-like (Major domain)"/>
    <property type="match status" value="1"/>
</dbReference>
<evidence type="ECO:0000256" key="5">
    <source>
        <dbReference type="ARBA" id="ARBA00022723"/>
    </source>
</evidence>
<dbReference type="AlphaFoldDB" id="A0A1L3JGF7"/>
<sequence>MKTIFLDNASTTPMYSEVISVMQQSMQDNFGNPSSIHQFGRKAKSSIENARKNIAKHFNIPSSQLVFTAGGTEADNLILINAVTNLAVTRIITTKIEHHAVLHTAVYLQKENNVEVLYVNVDEFGAVDLKHLEELLVSSPEKTLVSLMMVNNEIGNILPVEEVCEICKKHNALFHSDTVQAIGHYKIDLQKTPIDFITASAHKFHGPKGVGFMYFKKGLGVKPMLHGGEQEKGARSSTENVHAILGMDKALEIGVSNLEADSTYITDLKKYFISELKNLSDKITFNGLSSDVSKSSYTILNVRFPVENKMFLFNLDLAGIAVSGGSACQSGSNKGSHVLQAFLSDEDAKKTSVRFSFSKFTTKQEIDFCIIKLKSILKRD</sequence>
<dbReference type="GO" id="GO:0031071">
    <property type="term" value="F:cysteine desulfurase activity"/>
    <property type="evidence" value="ECO:0007669"/>
    <property type="project" value="UniProtKB-EC"/>
</dbReference>
<keyword evidence="7" id="KW-0408">Iron</keyword>
<keyword evidence="5" id="KW-0479">Metal-binding</keyword>
<evidence type="ECO:0000256" key="8">
    <source>
        <dbReference type="ARBA" id="ARBA00023014"/>
    </source>
</evidence>